<keyword evidence="4" id="KW-1185">Reference proteome</keyword>
<dbReference type="Gene3D" id="3.20.20.80">
    <property type="entry name" value="Glycosidases"/>
    <property type="match status" value="1"/>
</dbReference>
<dbReference type="PANTHER" id="PTHR42767">
    <property type="entry name" value="ENDO-BETA-1,6-GALACTANASE"/>
    <property type="match status" value="1"/>
</dbReference>
<dbReference type="InterPro" id="IPR013780">
    <property type="entry name" value="Glyco_hydro_b"/>
</dbReference>
<accession>A0A229NUY5</accession>
<dbReference type="RefSeq" id="WP_089526249.1">
    <property type="nucleotide sequence ID" value="NZ_NMUQ01000003.1"/>
</dbReference>
<dbReference type="SUPFAM" id="SSF49899">
    <property type="entry name" value="Concanavalin A-like lectins/glucanases"/>
    <property type="match status" value="1"/>
</dbReference>
<dbReference type="InterPro" id="IPR039514">
    <property type="entry name" value="6GAL-like"/>
</dbReference>
<dbReference type="Pfam" id="PF14587">
    <property type="entry name" value="Glyco_hydr_30_2"/>
    <property type="match status" value="1"/>
</dbReference>
<dbReference type="InterPro" id="IPR013320">
    <property type="entry name" value="ConA-like_dom_sf"/>
</dbReference>
<protein>
    <submittedName>
        <fullName evidence="3">Uncharacterized protein</fullName>
    </submittedName>
</protein>
<dbReference type="SUPFAM" id="SSF51011">
    <property type="entry name" value="Glycosyl hydrolase domain"/>
    <property type="match status" value="1"/>
</dbReference>
<evidence type="ECO:0000259" key="2">
    <source>
        <dbReference type="Pfam" id="PF25275"/>
    </source>
</evidence>
<dbReference type="Proteomes" id="UP000215145">
    <property type="component" value="Unassembled WGS sequence"/>
</dbReference>
<dbReference type="Gene3D" id="2.60.120.560">
    <property type="entry name" value="Exo-inulinase, domain 1"/>
    <property type="match status" value="1"/>
</dbReference>
<evidence type="ECO:0000259" key="1">
    <source>
        <dbReference type="Pfam" id="PF14587"/>
    </source>
</evidence>
<evidence type="ECO:0000313" key="3">
    <source>
        <dbReference type="EMBL" id="OXM13545.1"/>
    </source>
</evidence>
<evidence type="ECO:0000313" key="4">
    <source>
        <dbReference type="Proteomes" id="UP000215145"/>
    </source>
</evidence>
<reference evidence="3 4" key="1">
    <citation type="submission" date="2017-07" db="EMBL/GenBank/DDBJ databases">
        <title>Paenibacillus herberti R33 genome sequencing and assembly.</title>
        <authorList>
            <person name="Su W."/>
        </authorList>
    </citation>
    <scope>NUCLEOTIDE SEQUENCE [LARGE SCALE GENOMIC DNA]</scope>
    <source>
        <strain evidence="3 4">R33</strain>
    </source>
</reference>
<dbReference type="SUPFAM" id="SSF51445">
    <property type="entry name" value="(Trans)glycosidases"/>
    <property type="match status" value="1"/>
</dbReference>
<dbReference type="OrthoDB" id="9806701at2"/>
<dbReference type="Gene3D" id="2.60.40.1180">
    <property type="entry name" value="Golgi alpha-mannosidase II"/>
    <property type="match status" value="1"/>
</dbReference>
<feature type="domain" description="Endo-beta-1,6-galactanase-like" evidence="1">
    <location>
        <begin position="36"/>
        <end position="284"/>
    </location>
</feature>
<dbReference type="EMBL" id="NMUQ01000003">
    <property type="protein sequence ID" value="OXM13545.1"/>
    <property type="molecule type" value="Genomic_DNA"/>
</dbReference>
<dbReference type="AlphaFoldDB" id="A0A229NUY5"/>
<dbReference type="InterPro" id="IPR017853">
    <property type="entry name" value="GH"/>
</dbReference>
<dbReference type="GO" id="GO:0004553">
    <property type="term" value="F:hydrolase activity, hydrolyzing O-glycosyl compounds"/>
    <property type="evidence" value="ECO:0007669"/>
    <property type="project" value="InterPro"/>
</dbReference>
<gene>
    <name evidence="3" type="ORF">CGZ75_21155</name>
</gene>
<sequence length="803" mass="87204">MKRTGVRMFSAVTAGAILWTGLGVVQDNRAYAAEYTAVVNPSAQNQTWEGWGTSLAWWANRVGGDVYSRDEYADLLFSDEGLDLNIVRYNIGGGENPDPASIGLQTPMDLRAQIPGYKASANASYDWTQDANQRWVLDAAKSRIDQNEFIAEAFANSPPWWMTKSGSVTGNKNGTENLKEDMYDDFADYLTTVVKQFRDNWGTDFRTLSAFNEPSAGYWYFDNRQEGNRMLPPNQQIMIGELYDELAAKGLATGISAPEETNIDVARDTINSYSQATKDKVVQFNTHSYEGSDRTGLNAAAGGKRIWNSEHGDGVWDGLTMSRNILKDIKEMKSSAWVNWQVVENTGNGWGAIGTQLNDPNADLGTYTINKKYHMLAQWSKFIRPGYQIIDIIDDNSVAAYDNEGGKLVIVTMNSNDAANTIMYDLSQFTNVSGSLTGYRTTTSSENLAPITGLSLSGKSFTSTVPAKSVSTFVVTGVTGIETPPVDPTPGLQTLMTDNFEDGDAQGWTAGSGSWSVVADGTNVYKQSANTANEAVATRGDAAWTNYDMLADVNLKSTSNTAATGILGRYKDNNNYYYLRLNSGESKLQLLKKVNGTFTLLANLPQTVSLNTTYKLRLSMNGSTIKGYLNGEEKISVTDVSLTAGKAGIRTYSQVATIDGVRVAGVPIVIVVDNGDPGFSTTGAWTASTYDQGYQGTNYLHDGAEAANADKWAVWTPNIAEAGTYKVYMKWTATSNRPTAAPLEIKYGGVLDSSKTVNQTVNGGQWVELGTYVLTASSTANSVKLLASAYGYTIADAVRFVKI</sequence>
<dbReference type="Pfam" id="PF25275">
    <property type="entry name" value="Golvesin_C"/>
    <property type="match status" value="1"/>
</dbReference>
<dbReference type="InterPro" id="IPR033803">
    <property type="entry name" value="CBD-like_Golvesin-Xly"/>
</dbReference>
<proteinExistence type="predicted"/>
<comment type="caution">
    <text evidence="3">The sequence shown here is derived from an EMBL/GenBank/DDBJ whole genome shotgun (WGS) entry which is preliminary data.</text>
</comment>
<name>A0A229NUY5_9BACL</name>
<dbReference type="InterPro" id="IPR039743">
    <property type="entry name" value="6GAL/EXGAL"/>
</dbReference>
<dbReference type="PANTHER" id="PTHR42767:SF1">
    <property type="entry name" value="ENDO-BETA-1,6-GALACTANASE-LIKE DOMAIN-CONTAINING PROTEIN"/>
    <property type="match status" value="1"/>
</dbReference>
<organism evidence="3 4">
    <name type="scientific">Paenibacillus herberti</name>
    <dbReference type="NCBI Taxonomy" id="1619309"/>
    <lineage>
        <taxon>Bacteria</taxon>
        <taxon>Bacillati</taxon>
        <taxon>Bacillota</taxon>
        <taxon>Bacilli</taxon>
        <taxon>Bacillales</taxon>
        <taxon>Paenibacillaceae</taxon>
        <taxon>Paenibacillus</taxon>
    </lineage>
</organism>
<feature type="domain" description="Golvesin/Xly CBD-like" evidence="2">
    <location>
        <begin position="670"/>
        <end position="801"/>
    </location>
</feature>